<dbReference type="GO" id="GO:0006310">
    <property type="term" value="P:DNA recombination"/>
    <property type="evidence" value="ECO:0007669"/>
    <property type="project" value="UniProtKB-KW"/>
</dbReference>
<keyword evidence="11" id="KW-0229">DNA integration</keyword>
<keyword evidence="3" id="KW-0645">Protease</keyword>
<evidence type="ECO:0000256" key="11">
    <source>
        <dbReference type="ARBA" id="ARBA00022908"/>
    </source>
</evidence>
<dbReference type="InterPro" id="IPR001584">
    <property type="entry name" value="Integrase_cat-core"/>
</dbReference>
<evidence type="ECO:0000256" key="16">
    <source>
        <dbReference type="PROSITE-ProRule" id="PRU00047"/>
    </source>
</evidence>
<keyword evidence="12" id="KW-0695">RNA-directed DNA polymerase</keyword>
<dbReference type="InterPro" id="IPR025724">
    <property type="entry name" value="GAG-pre-integrase_dom"/>
</dbReference>
<keyword evidence="21" id="KW-1185">Reference proteome</keyword>
<dbReference type="Gene3D" id="4.10.60.10">
    <property type="entry name" value="Zinc finger, CCHC-type"/>
    <property type="match status" value="1"/>
</dbReference>
<reference evidence="20 21" key="1">
    <citation type="journal article" date="2019" name="Commun. Biol.">
        <title>The bagworm genome reveals a unique fibroin gene that provides high tensile strength.</title>
        <authorList>
            <person name="Kono N."/>
            <person name="Nakamura H."/>
            <person name="Ohtoshi R."/>
            <person name="Tomita M."/>
            <person name="Numata K."/>
            <person name="Arakawa K."/>
        </authorList>
    </citation>
    <scope>NUCLEOTIDE SEQUENCE [LARGE SCALE GENOMIC DNA]</scope>
</reference>
<feature type="region of interest" description="Disordered" evidence="17">
    <location>
        <begin position="215"/>
        <end position="246"/>
    </location>
</feature>
<feature type="compositionally biased region" description="Basic residues" evidence="17">
    <location>
        <begin position="1"/>
        <end position="14"/>
    </location>
</feature>
<dbReference type="Pfam" id="PF00098">
    <property type="entry name" value="zf-CCHC"/>
    <property type="match status" value="1"/>
</dbReference>
<dbReference type="GO" id="GO:0004519">
    <property type="term" value="F:endonuclease activity"/>
    <property type="evidence" value="ECO:0007669"/>
    <property type="project" value="UniProtKB-KW"/>
</dbReference>
<dbReference type="GO" id="GO:0003887">
    <property type="term" value="F:DNA-directed DNA polymerase activity"/>
    <property type="evidence" value="ECO:0007669"/>
    <property type="project" value="UniProtKB-KW"/>
</dbReference>
<dbReference type="GO" id="GO:0015074">
    <property type="term" value="P:DNA integration"/>
    <property type="evidence" value="ECO:0007669"/>
    <property type="project" value="UniProtKB-KW"/>
</dbReference>
<keyword evidence="2" id="KW-1188">Viral release from host cell</keyword>
<evidence type="ECO:0000259" key="18">
    <source>
        <dbReference type="PROSITE" id="PS50158"/>
    </source>
</evidence>
<dbReference type="GO" id="GO:0008270">
    <property type="term" value="F:zinc ion binding"/>
    <property type="evidence" value="ECO:0007669"/>
    <property type="project" value="UniProtKB-KW"/>
</dbReference>
<dbReference type="Pfam" id="PF22936">
    <property type="entry name" value="Pol_BBD"/>
    <property type="match status" value="1"/>
</dbReference>
<keyword evidence="13" id="KW-0548">Nucleotidyltransferase</keyword>
<keyword evidence="7" id="KW-0255">Endonuclease</keyword>
<evidence type="ECO:0000313" key="21">
    <source>
        <dbReference type="Proteomes" id="UP000299102"/>
    </source>
</evidence>
<evidence type="ECO:0000256" key="5">
    <source>
        <dbReference type="ARBA" id="ARBA00022723"/>
    </source>
</evidence>
<dbReference type="SUPFAM" id="SSF53098">
    <property type="entry name" value="Ribonuclease H-like"/>
    <property type="match status" value="1"/>
</dbReference>
<evidence type="ECO:0000256" key="15">
    <source>
        <dbReference type="ARBA" id="ARBA00023172"/>
    </source>
</evidence>
<evidence type="ECO:0000256" key="9">
    <source>
        <dbReference type="ARBA" id="ARBA00022840"/>
    </source>
</evidence>
<keyword evidence="14" id="KW-0917">Virion maturation</keyword>
<evidence type="ECO:0000256" key="1">
    <source>
        <dbReference type="ARBA" id="ARBA00002180"/>
    </source>
</evidence>
<organism evidence="20 21">
    <name type="scientific">Eumeta variegata</name>
    <name type="common">Bagworm moth</name>
    <name type="synonym">Eumeta japonica</name>
    <dbReference type="NCBI Taxonomy" id="151549"/>
    <lineage>
        <taxon>Eukaryota</taxon>
        <taxon>Metazoa</taxon>
        <taxon>Ecdysozoa</taxon>
        <taxon>Arthropoda</taxon>
        <taxon>Hexapoda</taxon>
        <taxon>Insecta</taxon>
        <taxon>Pterygota</taxon>
        <taxon>Neoptera</taxon>
        <taxon>Endopterygota</taxon>
        <taxon>Lepidoptera</taxon>
        <taxon>Glossata</taxon>
        <taxon>Ditrysia</taxon>
        <taxon>Tineoidea</taxon>
        <taxon>Psychidae</taxon>
        <taxon>Oiketicinae</taxon>
        <taxon>Eumeta</taxon>
    </lineage>
</organism>
<evidence type="ECO:0000256" key="6">
    <source>
        <dbReference type="ARBA" id="ARBA00022741"/>
    </source>
</evidence>
<keyword evidence="16" id="KW-0862">Zinc</keyword>
<evidence type="ECO:0000256" key="8">
    <source>
        <dbReference type="ARBA" id="ARBA00022801"/>
    </source>
</evidence>
<proteinExistence type="predicted"/>
<accession>A0A4C1X187</accession>
<dbReference type="Pfam" id="PF25597">
    <property type="entry name" value="SH3_retrovirus"/>
    <property type="match status" value="1"/>
</dbReference>
<dbReference type="GO" id="GO:0003676">
    <property type="term" value="F:nucleic acid binding"/>
    <property type="evidence" value="ECO:0007669"/>
    <property type="project" value="InterPro"/>
</dbReference>
<comment type="function">
    <text evidence="1">The aspartyl protease (PR) mediates the proteolytic cleavages of the Gag and Gag-Pol polyproteins after assembly of the VLP.</text>
</comment>
<feature type="domain" description="CCHC-type" evidence="18">
    <location>
        <begin position="254"/>
        <end position="270"/>
    </location>
</feature>
<dbReference type="Proteomes" id="UP000299102">
    <property type="component" value="Unassembled WGS sequence"/>
</dbReference>
<keyword evidence="8" id="KW-0378">Hydrolase</keyword>
<keyword evidence="6" id="KW-0547">Nucleotide-binding</keyword>
<dbReference type="PROSITE" id="PS50158">
    <property type="entry name" value="ZF_CCHC"/>
    <property type="match status" value="1"/>
</dbReference>
<dbReference type="InterPro" id="IPR054722">
    <property type="entry name" value="PolX-like_BBD"/>
</dbReference>
<keyword evidence="13" id="KW-0239">DNA-directed DNA polymerase</keyword>
<evidence type="ECO:0000256" key="17">
    <source>
        <dbReference type="SAM" id="MobiDB-lite"/>
    </source>
</evidence>
<evidence type="ECO:0000313" key="20">
    <source>
        <dbReference type="EMBL" id="GBP56124.1"/>
    </source>
</evidence>
<protein>
    <submittedName>
        <fullName evidence="20">Retrovirus-related Pol polyprotein from transposon TNT 1-94</fullName>
    </submittedName>
</protein>
<feature type="domain" description="Integrase catalytic" evidence="19">
    <location>
        <begin position="489"/>
        <end position="581"/>
    </location>
</feature>
<keyword evidence="9" id="KW-0067">ATP-binding</keyword>
<evidence type="ECO:0000256" key="10">
    <source>
        <dbReference type="ARBA" id="ARBA00022842"/>
    </source>
</evidence>
<dbReference type="OrthoDB" id="413361at2759"/>
<evidence type="ECO:0000256" key="3">
    <source>
        <dbReference type="ARBA" id="ARBA00022670"/>
    </source>
</evidence>
<dbReference type="Gene3D" id="3.30.420.10">
    <property type="entry name" value="Ribonuclease H-like superfamily/Ribonuclease H"/>
    <property type="match status" value="1"/>
</dbReference>
<dbReference type="EMBL" id="BGZK01000685">
    <property type="protein sequence ID" value="GBP56124.1"/>
    <property type="molecule type" value="Genomic_DNA"/>
</dbReference>
<evidence type="ECO:0000256" key="2">
    <source>
        <dbReference type="ARBA" id="ARBA00022612"/>
    </source>
</evidence>
<dbReference type="PANTHER" id="PTHR42648">
    <property type="entry name" value="TRANSPOSASE, PUTATIVE-RELATED"/>
    <property type="match status" value="1"/>
</dbReference>
<dbReference type="InterPro" id="IPR039537">
    <property type="entry name" value="Retrotran_Ty1/copia-like"/>
</dbReference>
<keyword evidence="10" id="KW-0460">Magnesium</keyword>
<dbReference type="InterPro" id="IPR057670">
    <property type="entry name" value="SH3_retrovirus"/>
</dbReference>
<dbReference type="InterPro" id="IPR036875">
    <property type="entry name" value="Znf_CCHC_sf"/>
</dbReference>
<dbReference type="GO" id="GO:0005524">
    <property type="term" value="F:ATP binding"/>
    <property type="evidence" value="ECO:0007669"/>
    <property type="project" value="UniProtKB-KW"/>
</dbReference>
<dbReference type="GO" id="GO:0006508">
    <property type="term" value="P:proteolysis"/>
    <property type="evidence" value="ECO:0007669"/>
    <property type="project" value="UniProtKB-KW"/>
</dbReference>
<dbReference type="Pfam" id="PF14223">
    <property type="entry name" value="Retrotran_gag_2"/>
    <property type="match status" value="1"/>
</dbReference>
<evidence type="ECO:0000256" key="12">
    <source>
        <dbReference type="ARBA" id="ARBA00022918"/>
    </source>
</evidence>
<dbReference type="SUPFAM" id="SSF57756">
    <property type="entry name" value="Retrovirus zinc finger-like domains"/>
    <property type="match status" value="1"/>
</dbReference>
<dbReference type="GO" id="GO:0008233">
    <property type="term" value="F:peptidase activity"/>
    <property type="evidence" value="ECO:0007669"/>
    <property type="project" value="UniProtKB-KW"/>
</dbReference>
<keyword evidence="16" id="KW-0863">Zinc-finger</keyword>
<dbReference type="STRING" id="151549.A0A4C1X187"/>
<keyword evidence="5" id="KW-0479">Metal-binding</keyword>
<dbReference type="Pfam" id="PF13976">
    <property type="entry name" value="gag_pre-integrs"/>
    <property type="match status" value="1"/>
</dbReference>
<dbReference type="PANTHER" id="PTHR42648:SF11">
    <property type="entry name" value="TRANSPOSON TY4-P GAG-POL POLYPROTEIN"/>
    <property type="match status" value="1"/>
</dbReference>
<gene>
    <name evidence="20" type="ORF">EVAR_26095_1</name>
</gene>
<dbReference type="InterPro" id="IPR001878">
    <property type="entry name" value="Znf_CCHC"/>
</dbReference>
<keyword evidence="13" id="KW-0808">Transferase</keyword>
<evidence type="ECO:0000256" key="4">
    <source>
        <dbReference type="ARBA" id="ARBA00022722"/>
    </source>
</evidence>
<sequence length="750" mass="83815">MKTHAPRRGEARHHRTDDSARQRPKLVYRSRPLVGELRRVGICGGEFANSRRVADCIKQERSAATAVAEDAKAKAKLILTIDPSLYVHIKKAGSTKDLWQKLKSMFDDSGFSRKITLLRNLISIRLDGCDSMTTYITQIIETAQKLAGTGFPVNDEWIGCLLLAGLPDKYFLMIMAIEHSGIAITADVIKTKLIDLSDDSSEAGNAFFSRGQHYRQHRNVGNKEKNDSSRSNNGAAGGGTSSSNKKKTDKQRIKCYKCKEFGHYKSQCTKEQNQQYVIKATNAFSAVFLSGNYCKNDFYLDSGASVHMTPNVNIVKNPCFTPQIKEIIAANKSAMPVLCCGDVNIITKTDGCRYDVTLKEVSCVPNLSTNLISIIGIADEMNGVYKLRLESKQCLLTSTTEDTSSEVWHRRMGHLKMNHLKKMRDGAVTGISYSDKSEISKSTCTVCCEGKQSRLPFGHAGTRSSKPLDVIHADVCGPMEVTSIGRSRTDNGLEFCSNEFEDHLKAAGIIHQKTNAYTPEQNGMSERINRTIIERARCLLFDSGLDKKFWAEATNTAIYLRNRSVASLNNKTPYELWMKQKPDLSHIRIFGSRIMVHVPKEKRLKWDSKSRKHILVGFAENVKGYRVYDPVKCNITTSRDVIVHENTERKNTVDDSITVSVGDTIQNNKSGSYVESSEKEIAKKTSQNDECSNISSESEYLNALTDLDSTLQQTTASEEDDEPELIRKPWSVMVLQTSALHPVLKLSRIL</sequence>
<dbReference type="PROSITE" id="PS50994">
    <property type="entry name" value="INTEGRASE"/>
    <property type="match status" value="1"/>
</dbReference>
<keyword evidence="15" id="KW-0233">DNA recombination</keyword>
<dbReference type="GO" id="GO:0003964">
    <property type="term" value="F:RNA-directed DNA polymerase activity"/>
    <property type="evidence" value="ECO:0007669"/>
    <property type="project" value="UniProtKB-KW"/>
</dbReference>
<feature type="region of interest" description="Disordered" evidence="17">
    <location>
        <begin position="1"/>
        <end position="24"/>
    </location>
</feature>
<evidence type="ECO:0000256" key="14">
    <source>
        <dbReference type="ARBA" id="ARBA00023113"/>
    </source>
</evidence>
<keyword evidence="4" id="KW-0540">Nuclease</keyword>
<evidence type="ECO:0000256" key="7">
    <source>
        <dbReference type="ARBA" id="ARBA00022759"/>
    </source>
</evidence>
<name>A0A4C1X187_EUMVA</name>
<dbReference type="AlphaFoldDB" id="A0A4C1X187"/>
<evidence type="ECO:0000259" key="19">
    <source>
        <dbReference type="PROSITE" id="PS50994"/>
    </source>
</evidence>
<comment type="caution">
    <text evidence="20">The sequence shown here is derived from an EMBL/GenBank/DDBJ whole genome shotgun (WGS) entry which is preliminary data.</text>
</comment>
<dbReference type="InterPro" id="IPR012337">
    <property type="entry name" value="RNaseH-like_sf"/>
</dbReference>
<dbReference type="SMART" id="SM00343">
    <property type="entry name" value="ZnF_C2HC"/>
    <property type="match status" value="1"/>
</dbReference>
<dbReference type="InterPro" id="IPR036397">
    <property type="entry name" value="RNaseH_sf"/>
</dbReference>
<evidence type="ECO:0000256" key="13">
    <source>
        <dbReference type="ARBA" id="ARBA00022932"/>
    </source>
</evidence>